<evidence type="ECO:0000313" key="2">
    <source>
        <dbReference type="EMBL" id="OAG18522.1"/>
    </source>
</evidence>
<gene>
    <name evidence="2" type="ORF">CC77DRAFT_198520</name>
</gene>
<keyword evidence="1" id="KW-0812">Transmembrane</keyword>
<keyword evidence="1" id="KW-1133">Transmembrane helix</keyword>
<accession>A0A177DHE9</accession>
<dbReference type="RefSeq" id="XP_018383943.1">
    <property type="nucleotide sequence ID" value="XM_018530574.1"/>
</dbReference>
<feature type="transmembrane region" description="Helical" evidence="1">
    <location>
        <begin position="36"/>
        <end position="59"/>
    </location>
</feature>
<dbReference type="Proteomes" id="UP000077248">
    <property type="component" value="Unassembled WGS sequence"/>
</dbReference>
<dbReference type="GeneID" id="29116168"/>
<dbReference type="KEGG" id="aalt:CC77DRAFT_198520"/>
<reference evidence="2 3" key="1">
    <citation type="submission" date="2016-05" db="EMBL/GenBank/DDBJ databases">
        <title>Comparative analysis of secretome profiles of manganese(II)-oxidizing ascomycete fungi.</title>
        <authorList>
            <consortium name="DOE Joint Genome Institute"/>
            <person name="Zeiner C.A."/>
            <person name="Purvine S.O."/>
            <person name="Zink E.M."/>
            <person name="Wu S."/>
            <person name="Pasa-Tolic L."/>
            <person name="Chaput D.L."/>
            <person name="Haridas S."/>
            <person name="Grigoriev I.V."/>
            <person name="Santelli C.M."/>
            <person name="Hansel C.M."/>
        </authorList>
    </citation>
    <scope>NUCLEOTIDE SEQUENCE [LARGE SCALE GENOMIC DNA]</scope>
    <source>
        <strain evidence="2 3">SRC1lrK2f</strain>
    </source>
</reference>
<organism evidence="2 3">
    <name type="scientific">Alternaria alternata</name>
    <name type="common">Alternaria rot fungus</name>
    <name type="synonym">Torula alternata</name>
    <dbReference type="NCBI Taxonomy" id="5599"/>
    <lineage>
        <taxon>Eukaryota</taxon>
        <taxon>Fungi</taxon>
        <taxon>Dikarya</taxon>
        <taxon>Ascomycota</taxon>
        <taxon>Pezizomycotina</taxon>
        <taxon>Dothideomycetes</taxon>
        <taxon>Pleosporomycetidae</taxon>
        <taxon>Pleosporales</taxon>
        <taxon>Pleosporineae</taxon>
        <taxon>Pleosporaceae</taxon>
        <taxon>Alternaria</taxon>
        <taxon>Alternaria sect. Alternaria</taxon>
        <taxon>Alternaria alternata complex</taxon>
    </lineage>
</organism>
<keyword evidence="1" id="KW-0472">Membrane</keyword>
<protein>
    <submittedName>
        <fullName evidence="2">Uncharacterized protein</fullName>
    </submittedName>
</protein>
<proteinExistence type="predicted"/>
<feature type="transmembrane region" description="Helical" evidence="1">
    <location>
        <begin position="100"/>
        <end position="122"/>
    </location>
</feature>
<dbReference type="EMBL" id="KV441483">
    <property type="protein sequence ID" value="OAG18522.1"/>
    <property type="molecule type" value="Genomic_DNA"/>
</dbReference>
<feature type="transmembrane region" description="Helical" evidence="1">
    <location>
        <begin position="65"/>
        <end position="88"/>
    </location>
</feature>
<feature type="transmembrane region" description="Helical" evidence="1">
    <location>
        <begin position="128"/>
        <end position="149"/>
    </location>
</feature>
<evidence type="ECO:0000313" key="3">
    <source>
        <dbReference type="Proteomes" id="UP000077248"/>
    </source>
</evidence>
<dbReference type="VEuPathDB" id="FungiDB:CC77DRAFT_198520"/>
<sequence length="162" mass="18418">MPSFLRHMTARRGSAMQQPNTNVETGRVSSWRHHLLYYWIATGVVVGYAFSAVMTIGGLNVHELNIIYITTVFIPANILLHALTHFLWHRPRACNRFLPLTRGIMSCATIDIWAAGCVGVFYTMDNAMWIAGWWFIGIPGVLLIINRVVEYGIEWRLGRQGN</sequence>
<evidence type="ECO:0000256" key="1">
    <source>
        <dbReference type="SAM" id="Phobius"/>
    </source>
</evidence>
<name>A0A177DHE9_ALTAL</name>
<dbReference type="AlphaFoldDB" id="A0A177DHE9"/>
<keyword evidence="3" id="KW-1185">Reference proteome</keyword>